<evidence type="ECO:0000313" key="1">
    <source>
        <dbReference type="EMBL" id="GAG66536.1"/>
    </source>
</evidence>
<accession>X1B3H9</accession>
<reference evidence="1" key="1">
    <citation type="journal article" date="2014" name="Front. Microbiol.">
        <title>High frequency of phylogenetically diverse reductive dehalogenase-homologous genes in deep subseafloor sedimentary metagenomes.</title>
        <authorList>
            <person name="Kawai M."/>
            <person name="Futagami T."/>
            <person name="Toyoda A."/>
            <person name="Takaki Y."/>
            <person name="Nishi S."/>
            <person name="Hori S."/>
            <person name="Arai W."/>
            <person name="Tsubouchi T."/>
            <person name="Morono Y."/>
            <person name="Uchiyama I."/>
            <person name="Ito T."/>
            <person name="Fujiyama A."/>
            <person name="Inagaki F."/>
            <person name="Takami H."/>
        </authorList>
    </citation>
    <scope>NUCLEOTIDE SEQUENCE</scope>
    <source>
        <strain evidence="1">Expedition CK06-06</strain>
    </source>
</reference>
<feature type="non-terminal residue" evidence="1">
    <location>
        <position position="1"/>
    </location>
</feature>
<dbReference type="EMBL" id="BART01007966">
    <property type="protein sequence ID" value="GAG66536.1"/>
    <property type="molecule type" value="Genomic_DNA"/>
</dbReference>
<dbReference type="AlphaFoldDB" id="X1B3H9"/>
<proteinExistence type="predicted"/>
<gene>
    <name evidence="1" type="ORF">S01H4_18016</name>
</gene>
<sequence length="145" mass="16057">VVPRSIFRYLPTRPPITGRPKLSDDIQQTIALLSGWDGATRRLLKSSPAGILRVTDARAIGVYNVKASQDDISITCDDCPASEVMIRSFPDNVGKVFVNVNAEADENVGYPLFTGEWIRIAVNNLSSVQVWFEKDDDRVAAIYTE</sequence>
<organism evidence="1">
    <name type="scientific">marine sediment metagenome</name>
    <dbReference type="NCBI Taxonomy" id="412755"/>
    <lineage>
        <taxon>unclassified sequences</taxon>
        <taxon>metagenomes</taxon>
        <taxon>ecological metagenomes</taxon>
    </lineage>
</organism>
<comment type="caution">
    <text evidence="1">The sequence shown here is derived from an EMBL/GenBank/DDBJ whole genome shotgun (WGS) entry which is preliminary data.</text>
</comment>
<name>X1B3H9_9ZZZZ</name>
<protein>
    <submittedName>
        <fullName evidence="1">Uncharacterized protein</fullName>
    </submittedName>
</protein>